<reference evidence="1" key="2">
    <citation type="journal article" date="2016" name="Fungal Biol.">
        <title>Ochratoxin A production by Penicillium thymicola.</title>
        <authorList>
            <person name="Nguyen H.D.T."/>
            <person name="McMullin D.R."/>
            <person name="Ponomareva E."/>
            <person name="Riley R."/>
            <person name="Pomraning K.R."/>
            <person name="Baker S.E."/>
            <person name="Seifert K.A."/>
        </authorList>
    </citation>
    <scope>NUCLEOTIDE SEQUENCE</scope>
    <source>
        <strain evidence="1">DAOM 180753</strain>
    </source>
</reference>
<reference evidence="1" key="1">
    <citation type="submission" date="2015-06" db="EMBL/GenBank/DDBJ databases">
        <authorList>
            <person name="Nguyen H."/>
        </authorList>
    </citation>
    <scope>NUCLEOTIDE SEQUENCE</scope>
    <source>
        <strain evidence="1">DAOM 180753</strain>
    </source>
</reference>
<evidence type="ECO:0000313" key="2">
    <source>
        <dbReference type="Proteomes" id="UP001227192"/>
    </source>
</evidence>
<accession>A0AAI9X1Q6</accession>
<dbReference type="Proteomes" id="UP001227192">
    <property type="component" value="Unassembled WGS sequence"/>
</dbReference>
<comment type="caution">
    <text evidence="1">The sequence shown here is derived from an EMBL/GenBank/DDBJ whole genome shotgun (WGS) entry which is preliminary data.</text>
</comment>
<dbReference type="EMBL" id="LACB01001129">
    <property type="protein sequence ID" value="KAJ9480731.1"/>
    <property type="molecule type" value="Genomic_DNA"/>
</dbReference>
<name>A0AAI9X1Q6_PENTH</name>
<evidence type="ECO:0000313" key="1">
    <source>
        <dbReference type="EMBL" id="KAJ9480731.1"/>
    </source>
</evidence>
<sequence length="28" mass="3258">ALCMGSEETQYYIYYDMYSRSEIVALSA</sequence>
<protein>
    <submittedName>
        <fullName evidence="1">Uncharacterized protein</fullName>
    </submittedName>
</protein>
<gene>
    <name evidence="1" type="ORF">VN97_g12798</name>
</gene>
<proteinExistence type="predicted"/>
<keyword evidence="2" id="KW-1185">Reference proteome</keyword>
<dbReference type="AlphaFoldDB" id="A0AAI9X1Q6"/>
<feature type="non-terminal residue" evidence="1">
    <location>
        <position position="1"/>
    </location>
</feature>
<organism evidence="1 2">
    <name type="scientific">Penicillium thymicola</name>
    <dbReference type="NCBI Taxonomy" id="293382"/>
    <lineage>
        <taxon>Eukaryota</taxon>
        <taxon>Fungi</taxon>
        <taxon>Dikarya</taxon>
        <taxon>Ascomycota</taxon>
        <taxon>Pezizomycotina</taxon>
        <taxon>Eurotiomycetes</taxon>
        <taxon>Eurotiomycetidae</taxon>
        <taxon>Eurotiales</taxon>
        <taxon>Aspergillaceae</taxon>
        <taxon>Penicillium</taxon>
    </lineage>
</organism>